<gene>
    <name evidence="14" type="ORF">AYY17_06030</name>
</gene>
<evidence type="ECO:0000259" key="12">
    <source>
        <dbReference type="Pfam" id="PF13953"/>
    </source>
</evidence>
<dbReference type="InterPro" id="IPR000015">
    <property type="entry name" value="Fimb_usher"/>
</dbReference>
<dbReference type="RefSeq" id="WP_067424159.1">
    <property type="nucleotide sequence ID" value="NZ_LZEX01000023.1"/>
</dbReference>
<dbReference type="GO" id="GO:0009297">
    <property type="term" value="P:pilus assembly"/>
    <property type="evidence" value="ECO:0007669"/>
    <property type="project" value="InterPro"/>
</dbReference>
<evidence type="ECO:0000313" key="15">
    <source>
        <dbReference type="Proteomes" id="UP000092247"/>
    </source>
</evidence>
<keyword evidence="6 10" id="KW-0812">Transmembrane</keyword>
<feature type="domain" description="PapC N-terminal" evidence="13">
    <location>
        <begin position="34"/>
        <end position="179"/>
    </location>
</feature>
<dbReference type="PANTHER" id="PTHR30451:SF21">
    <property type="entry name" value="FIMBRIAL USHER DOMAIN-CONTAINING PROTEIN YDET-RELATED"/>
    <property type="match status" value="1"/>
</dbReference>
<name>A0A1B8H9Y7_9GAMM</name>
<evidence type="ECO:0000256" key="9">
    <source>
        <dbReference type="ARBA" id="ARBA00023237"/>
    </source>
</evidence>
<dbReference type="PROSITE" id="PS01151">
    <property type="entry name" value="FIMBRIAL_USHER"/>
    <property type="match status" value="1"/>
</dbReference>
<evidence type="ECO:0000256" key="7">
    <source>
        <dbReference type="ARBA" id="ARBA00022729"/>
    </source>
</evidence>
<dbReference type="GO" id="GO:0015473">
    <property type="term" value="F:fimbrial usher porin activity"/>
    <property type="evidence" value="ECO:0007669"/>
    <property type="project" value="InterPro"/>
</dbReference>
<dbReference type="InterPro" id="IPR037224">
    <property type="entry name" value="PapC_N_sf"/>
</dbReference>
<keyword evidence="8 10" id="KW-0472">Membrane</keyword>
<dbReference type="Gene3D" id="2.60.40.2070">
    <property type="match status" value="1"/>
</dbReference>
<feature type="signal peptide" evidence="11">
    <location>
        <begin position="1"/>
        <end position="30"/>
    </location>
</feature>
<evidence type="ECO:0000256" key="5">
    <source>
        <dbReference type="ARBA" id="ARBA00022558"/>
    </source>
</evidence>
<dbReference type="GO" id="GO:0009279">
    <property type="term" value="C:cell outer membrane"/>
    <property type="evidence" value="ECO:0007669"/>
    <property type="project" value="UniProtKB-SubCell"/>
</dbReference>
<dbReference type="AlphaFoldDB" id="A0A1B8H9Y7"/>
<dbReference type="InterPro" id="IPR018030">
    <property type="entry name" value="Fimbrial_membr_usher_CS"/>
</dbReference>
<dbReference type="Gene3D" id="2.60.40.3110">
    <property type="match status" value="1"/>
</dbReference>
<dbReference type="PANTHER" id="PTHR30451">
    <property type="entry name" value="OUTER MEMBRANE USHER PROTEIN"/>
    <property type="match status" value="1"/>
</dbReference>
<comment type="subcellular location">
    <subcellularLocation>
        <location evidence="1 10">Cell outer membrane</location>
        <topology evidence="1 10">Multi-pass membrane protein</topology>
    </subcellularLocation>
</comment>
<dbReference type="Gene3D" id="2.60.40.2610">
    <property type="entry name" value="Outer membrane usher protein FimD, plug domain"/>
    <property type="match status" value="1"/>
</dbReference>
<accession>A0A1B8H9Y7</accession>
<evidence type="ECO:0000256" key="1">
    <source>
        <dbReference type="ARBA" id="ARBA00004571"/>
    </source>
</evidence>
<reference evidence="14 15" key="1">
    <citation type="submission" date="2016-06" db="EMBL/GenBank/DDBJ databases">
        <authorList>
            <person name="Kjaerup R.B."/>
            <person name="Dalgaard T.S."/>
            <person name="Juul-Madsen H.R."/>
        </authorList>
    </citation>
    <scope>NUCLEOTIDE SEQUENCE [LARGE SCALE GENOMIC DNA]</scope>
    <source>
        <strain evidence="14 15">GCSL-Mp3</strain>
    </source>
</reference>
<evidence type="ECO:0000256" key="8">
    <source>
        <dbReference type="ARBA" id="ARBA00023136"/>
    </source>
</evidence>
<evidence type="ECO:0000313" key="14">
    <source>
        <dbReference type="EMBL" id="OBU05895.1"/>
    </source>
</evidence>
<dbReference type="InterPro" id="IPR025885">
    <property type="entry name" value="PapC_N"/>
</dbReference>
<evidence type="ECO:0000256" key="6">
    <source>
        <dbReference type="ARBA" id="ARBA00022692"/>
    </source>
</evidence>
<sequence length="850" mass="93923">MKKHKIKNKHFFVLTMIPVSVFLSANYAFADDFFDPAFLSFGDNTVSDLDLSSYEKDDQLPPGEYYVNISVNNKFNNEELITFDSDKENKLTPLLTPLQLINFGVNVKDTPSLKDLPEDKPIINLSELIPDYQFTFNENKLDLLFSFPQIVMKNKDNGSTDPLLWDDGVPALILNYNVMGGKTESNGTKSENLFTQLYGGINFQAWRLRMNASNNYYKSSLNGKTTSANNHDINNVRLYRDIKSLKSNLKIGEIFPSLDIFESFPIKGISLSSSNDMIPESLRGFAPTITGYANSNATVTVSQNNNVIYQTYVSPGPFSIDDIRQSQLSGELEITITEADGTVRKQIYASSGLPVMEREGGFKYEASSGEYNSKNSKKKSFLLGAFSYGLPKNITVYGGALISEKYYSTVMGVGTSLGKFGALSVDITTSDTTPENTHQREKGQSYRIKYAKNMLSTGTTIDLAAYRYSTENYHDFNEINNFQYTDNAWTHGKQRSSLRLSVSQQLGKYGSVFVAGNREDFWDNKTVNNNLSMGYNGSLSNINYSFSYSIEKKKGDNNTWPEDRRWTANIQIPLSMMSNNEFAKNSSASYSLNGSRNASTTNNLGLRTSFLDNKVGLSLNQDYSHNSDQTNNTNINANYTGNITNSSVGYSYGNNYNSLNANINGTVVLHEKGMIFSKQAGNTALVIIDAPGAGGTKINTGLSDINSNGQALVFAGNPYNKNSVALDVTTLPDNVEVDSSVINVYPTKDAVVLAKFKTKQGYQVLFTLSQNGNELPFGTIVATESDNTNSGIVGDNGQVYLSGLPAEGTILAKWGNSENQSCRSNYNLKKDSTSIDDDNHFIKEVSLQCQ</sequence>
<keyword evidence="4" id="KW-1134">Transmembrane beta strand</keyword>
<evidence type="ECO:0000256" key="4">
    <source>
        <dbReference type="ARBA" id="ARBA00022452"/>
    </source>
</evidence>
<proteinExistence type="inferred from homology"/>
<dbReference type="InterPro" id="IPR025949">
    <property type="entry name" value="PapC-like_C"/>
</dbReference>
<feature type="chain" id="PRO_5008609500" description="Fimbrial biogenesis outer membrane usher protein" evidence="11">
    <location>
        <begin position="31"/>
        <end position="850"/>
    </location>
</feature>
<dbReference type="Pfam" id="PF13954">
    <property type="entry name" value="PapC_N"/>
    <property type="match status" value="1"/>
</dbReference>
<evidence type="ECO:0000256" key="10">
    <source>
        <dbReference type="RuleBase" id="RU003884"/>
    </source>
</evidence>
<keyword evidence="3 10" id="KW-0813">Transport</keyword>
<evidence type="ECO:0000256" key="3">
    <source>
        <dbReference type="ARBA" id="ARBA00022448"/>
    </source>
</evidence>
<dbReference type="SUPFAM" id="SSF141729">
    <property type="entry name" value="FimD N-terminal domain-like"/>
    <property type="match status" value="1"/>
</dbReference>
<keyword evidence="7 11" id="KW-0732">Signal</keyword>
<dbReference type="InterPro" id="IPR042186">
    <property type="entry name" value="FimD_plug_dom"/>
</dbReference>
<dbReference type="InterPro" id="IPR043142">
    <property type="entry name" value="PapC-like_C_sf"/>
</dbReference>
<protein>
    <recommendedName>
        <fullName evidence="16">Fimbrial biogenesis outer membrane usher protein</fullName>
    </recommendedName>
</protein>
<evidence type="ECO:0000259" key="13">
    <source>
        <dbReference type="Pfam" id="PF13954"/>
    </source>
</evidence>
<dbReference type="EMBL" id="LZEX01000023">
    <property type="protein sequence ID" value="OBU05895.1"/>
    <property type="molecule type" value="Genomic_DNA"/>
</dbReference>
<keyword evidence="5 10" id="KW-1029">Fimbrium biogenesis</keyword>
<dbReference type="Pfam" id="PF13953">
    <property type="entry name" value="PapC_C"/>
    <property type="match status" value="1"/>
</dbReference>
<dbReference type="Gene3D" id="3.10.20.410">
    <property type="match status" value="1"/>
</dbReference>
<dbReference type="Proteomes" id="UP000092247">
    <property type="component" value="Unassembled WGS sequence"/>
</dbReference>
<evidence type="ECO:0000256" key="2">
    <source>
        <dbReference type="ARBA" id="ARBA00008064"/>
    </source>
</evidence>
<organism evidence="14 15">
    <name type="scientific">Morganella psychrotolerans</name>
    <dbReference type="NCBI Taxonomy" id="368603"/>
    <lineage>
        <taxon>Bacteria</taxon>
        <taxon>Pseudomonadati</taxon>
        <taxon>Pseudomonadota</taxon>
        <taxon>Gammaproteobacteria</taxon>
        <taxon>Enterobacterales</taxon>
        <taxon>Morganellaceae</taxon>
        <taxon>Morganella</taxon>
    </lineage>
</organism>
<evidence type="ECO:0000256" key="11">
    <source>
        <dbReference type="SAM" id="SignalP"/>
    </source>
</evidence>
<evidence type="ECO:0008006" key="16">
    <source>
        <dbReference type="Google" id="ProtNLM"/>
    </source>
</evidence>
<dbReference type="Pfam" id="PF00577">
    <property type="entry name" value="Usher"/>
    <property type="match status" value="1"/>
</dbReference>
<comment type="caution">
    <text evidence="14">The sequence shown here is derived from an EMBL/GenBank/DDBJ whole genome shotgun (WGS) entry which is preliminary data.</text>
</comment>
<feature type="domain" description="PapC-like C-terminal" evidence="12">
    <location>
        <begin position="765"/>
        <end position="829"/>
    </location>
</feature>
<comment type="similarity">
    <text evidence="2 10">Belongs to the fimbrial export usher family.</text>
</comment>
<keyword evidence="9 10" id="KW-0998">Cell outer membrane</keyword>